<evidence type="ECO:0000313" key="2">
    <source>
        <dbReference type="EMBL" id="KAJ7657478.1"/>
    </source>
</evidence>
<dbReference type="AlphaFoldDB" id="A0AAD7F5P4"/>
<accession>A0AAD7F5P4</accession>
<organism evidence="1 3">
    <name type="scientific">Mycena rosella</name>
    <name type="common">Pink bonnet</name>
    <name type="synonym">Agaricus rosellus</name>
    <dbReference type="NCBI Taxonomy" id="1033263"/>
    <lineage>
        <taxon>Eukaryota</taxon>
        <taxon>Fungi</taxon>
        <taxon>Dikarya</taxon>
        <taxon>Basidiomycota</taxon>
        <taxon>Agaricomycotina</taxon>
        <taxon>Agaricomycetes</taxon>
        <taxon>Agaricomycetidae</taxon>
        <taxon>Agaricales</taxon>
        <taxon>Marasmiineae</taxon>
        <taxon>Mycenaceae</taxon>
        <taxon>Mycena</taxon>
    </lineage>
</organism>
<comment type="caution">
    <text evidence="1">The sequence shown here is derived from an EMBL/GenBank/DDBJ whole genome shotgun (WGS) entry which is preliminary data.</text>
</comment>
<protein>
    <submittedName>
        <fullName evidence="1">Uncharacterized protein</fullName>
    </submittedName>
</protein>
<dbReference type="Proteomes" id="UP001221757">
    <property type="component" value="Unassembled WGS sequence"/>
</dbReference>
<keyword evidence="3" id="KW-1185">Reference proteome</keyword>
<proteinExistence type="predicted"/>
<dbReference type="EMBL" id="JARKIE010000290">
    <property type="protein sequence ID" value="KAJ7657478.1"/>
    <property type="molecule type" value="Genomic_DNA"/>
</dbReference>
<name>A0AAD7F5P4_MYCRO</name>
<reference evidence="1" key="1">
    <citation type="submission" date="2023-03" db="EMBL/GenBank/DDBJ databases">
        <title>Massive genome expansion in bonnet fungi (Mycena s.s.) driven by repeated elements and novel gene families across ecological guilds.</title>
        <authorList>
            <consortium name="Lawrence Berkeley National Laboratory"/>
            <person name="Harder C.B."/>
            <person name="Miyauchi S."/>
            <person name="Viragh M."/>
            <person name="Kuo A."/>
            <person name="Thoen E."/>
            <person name="Andreopoulos B."/>
            <person name="Lu D."/>
            <person name="Skrede I."/>
            <person name="Drula E."/>
            <person name="Henrissat B."/>
            <person name="Morin E."/>
            <person name="Kohler A."/>
            <person name="Barry K."/>
            <person name="LaButti K."/>
            <person name="Morin E."/>
            <person name="Salamov A."/>
            <person name="Lipzen A."/>
            <person name="Mereny Z."/>
            <person name="Hegedus B."/>
            <person name="Baldrian P."/>
            <person name="Stursova M."/>
            <person name="Weitz H."/>
            <person name="Taylor A."/>
            <person name="Grigoriev I.V."/>
            <person name="Nagy L.G."/>
            <person name="Martin F."/>
            <person name="Kauserud H."/>
        </authorList>
    </citation>
    <scope>NUCLEOTIDE SEQUENCE</scope>
    <source>
        <strain evidence="1">CBHHK067</strain>
    </source>
</reference>
<evidence type="ECO:0000313" key="1">
    <source>
        <dbReference type="EMBL" id="KAJ7603050.1"/>
    </source>
</evidence>
<evidence type="ECO:0000313" key="3">
    <source>
        <dbReference type="Proteomes" id="UP001221757"/>
    </source>
</evidence>
<dbReference type="EMBL" id="JARKIE010001332">
    <property type="protein sequence ID" value="KAJ7603050.1"/>
    <property type="molecule type" value="Genomic_DNA"/>
</dbReference>
<gene>
    <name evidence="2" type="ORF">B0H17DRAFT_1097733</name>
    <name evidence="1" type="ORF">B0H17DRAFT_1121990</name>
</gene>
<sequence length="94" mass="9953">MVFAVAAARRKDAPLRDAHLRARLFARSSMTRLHRSPAPAHACTAIRDAAPSARPANLAMPAAPTPSCGAPYLHCAAHASSPAPCPEARRPHTR</sequence>